<keyword evidence="5 12" id="KW-0132">Cell division</keyword>
<dbReference type="SUPFAM" id="SSF53244">
    <property type="entry name" value="MurD-like peptide ligases, peptide-binding domain"/>
    <property type="match status" value="1"/>
</dbReference>
<dbReference type="GO" id="GO:0047482">
    <property type="term" value="F:UDP-N-acetylmuramoyl-L-alanyl-D-glutamate-L-lysine ligase activity"/>
    <property type="evidence" value="ECO:0007669"/>
    <property type="project" value="UniProtKB-EC"/>
</dbReference>
<dbReference type="AlphaFoldDB" id="B8D077"/>
<evidence type="ECO:0000259" key="13">
    <source>
        <dbReference type="Pfam" id="PF01225"/>
    </source>
</evidence>
<keyword evidence="11 12" id="KW-0961">Cell wall biogenesis/degradation</keyword>
<dbReference type="InterPro" id="IPR036615">
    <property type="entry name" value="Mur_ligase_C_dom_sf"/>
</dbReference>
<evidence type="ECO:0000256" key="7">
    <source>
        <dbReference type="ARBA" id="ARBA00022840"/>
    </source>
</evidence>
<keyword evidence="10 12" id="KW-0131">Cell cycle</keyword>
<dbReference type="GO" id="GO:0005737">
    <property type="term" value="C:cytoplasm"/>
    <property type="evidence" value="ECO:0007669"/>
    <property type="project" value="UniProtKB-SubCell"/>
</dbReference>
<dbReference type="InterPro" id="IPR000713">
    <property type="entry name" value="Mur_ligase_N"/>
</dbReference>
<keyword evidence="4 16" id="KW-0436">Ligase</keyword>
<evidence type="ECO:0000256" key="11">
    <source>
        <dbReference type="ARBA" id="ARBA00023316"/>
    </source>
</evidence>
<keyword evidence="6" id="KW-0547">Nucleotide-binding</keyword>
<proteinExistence type="inferred from homology"/>
<dbReference type="InterPro" id="IPR013221">
    <property type="entry name" value="Mur_ligase_cen"/>
</dbReference>
<dbReference type="Proteomes" id="UP000000719">
    <property type="component" value="Chromosome"/>
</dbReference>
<dbReference type="InterPro" id="IPR035911">
    <property type="entry name" value="MurE/MurF_N"/>
</dbReference>
<organism evidence="16 17">
    <name type="scientific">Halothermothrix orenii (strain H 168 / OCM 544 / DSM 9562)</name>
    <dbReference type="NCBI Taxonomy" id="373903"/>
    <lineage>
        <taxon>Bacteria</taxon>
        <taxon>Bacillati</taxon>
        <taxon>Bacillota</taxon>
        <taxon>Clostridia</taxon>
        <taxon>Halanaerobiales</taxon>
        <taxon>Halothermotrichaceae</taxon>
        <taxon>Halothermothrix</taxon>
    </lineage>
</organism>
<evidence type="ECO:0000256" key="9">
    <source>
        <dbReference type="ARBA" id="ARBA00022984"/>
    </source>
</evidence>
<evidence type="ECO:0000256" key="12">
    <source>
        <dbReference type="RuleBase" id="RU004135"/>
    </source>
</evidence>
<evidence type="ECO:0000256" key="6">
    <source>
        <dbReference type="ARBA" id="ARBA00022741"/>
    </source>
</evidence>
<dbReference type="Pfam" id="PF01225">
    <property type="entry name" value="Mur_ligase"/>
    <property type="match status" value="1"/>
</dbReference>
<name>B8D077_HALOH</name>
<evidence type="ECO:0000256" key="8">
    <source>
        <dbReference type="ARBA" id="ARBA00022960"/>
    </source>
</evidence>
<evidence type="ECO:0000256" key="3">
    <source>
        <dbReference type="ARBA" id="ARBA00022490"/>
    </source>
</evidence>
<dbReference type="UniPathway" id="UPA00219"/>
<evidence type="ECO:0000259" key="15">
    <source>
        <dbReference type="Pfam" id="PF08245"/>
    </source>
</evidence>
<comment type="subcellular location">
    <subcellularLocation>
        <location evidence="12">Cytoplasm</location>
    </subcellularLocation>
</comment>
<comment type="similarity">
    <text evidence="2">Belongs to the MurCDEF family. MurE subfamily.</text>
</comment>
<dbReference type="GO" id="GO:0009252">
    <property type="term" value="P:peptidoglycan biosynthetic process"/>
    <property type="evidence" value="ECO:0007669"/>
    <property type="project" value="UniProtKB-UniPathway"/>
</dbReference>
<dbReference type="EMBL" id="CP001098">
    <property type="protein sequence ID" value="ACL68831.1"/>
    <property type="molecule type" value="Genomic_DNA"/>
</dbReference>
<dbReference type="GO" id="GO:0004326">
    <property type="term" value="F:tetrahydrofolylpolyglutamate synthase activity"/>
    <property type="evidence" value="ECO:0007669"/>
    <property type="project" value="InterPro"/>
</dbReference>
<keyword evidence="17" id="KW-1185">Reference proteome</keyword>
<feature type="domain" description="Mur ligase C-terminal" evidence="14">
    <location>
        <begin position="330"/>
        <end position="464"/>
    </location>
</feature>
<feature type="domain" description="Mur ligase central" evidence="15">
    <location>
        <begin position="97"/>
        <end position="307"/>
    </location>
</feature>
<reference evidence="16 17" key="1">
    <citation type="journal article" date="2009" name="PLoS ONE">
        <title>Genome analysis of the anaerobic thermohalophilic bacterium Halothermothrix orenii.</title>
        <authorList>
            <person name="Mavromatis K."/>
            <person name="Ivanova N."/>
            <person name="Anderson I."/>
            <person name="Lykidis A."/>
            <person name="Hooper S.D."/>
            <person name="Sun H."/>
            <person name="Kunin V."/>
            <person name="Lapidus A."/>
            <person name="Hugenholtz P."/>
            <person name="Patel B."/>
            <person name="Kyrpides N.C."/>
        </authorList>
    </citation>
    <scope>NUCLEOTIDE SEQUENCE [LARGE SCALE GENOMIC DNA]</scope>
    <source>
        <strain evidence="17">H 168 / OCM 544 / DSM 9562</strain>
    </source>
</reference>
<dbReference type="SUPFAM" id="SSF53623">
    <property type="entry name" value="MurD-like peptide ligases, catalytic domain"/>
    <property type="match status" value="1"/>
</dbReference>
<evidence type="ECO:0000256" key="2">
    <source>
        <dbReference type="ARBA" id="ARBA00005898"/>
    </source>
</evidence>
<keyword evidence="8 12" id="KW-0133">Cell shape</keyword>
<dbReference type="STRING" id="373903.Hore_00700"/>
<dbReference type="InterPro" id="IPR004101">
    <property type="entry name" value="Mur_ligase_C"/>
</dbReference>
<gene>
    <name evidence="16" type="ordered locus">Hore_00700</name>
</gene>
<evidence type="ECO:0000256" key="10">
    <source>
        <dbReference type="ARBA" id="ARBA00023306"/>
    </source>
</evidence>
<evidence type="ECO:0000259" key="14">
    <source>
        <dbReference type="Pfam" id="PF02875"/>
    </source>
</evidence>
<dbReference type="SUPFAM" id="SSF63418">
    <property type="entry name" value="MurE/MurF N-terminal domain"/>
    <property type="match status" value="1"/>
</dbReference>
<dbReference type="GO" id="GO:0051301">
    <property type="term" value="P:cell division"/>
    <property type="evidence" value="ECO:0007669"/>
    <property type="project" value="UniProtKB-KW"/>
</dbReference>
<dbReference type="HOGENOM" id="CLU_022291_4_1_9"/>
<dbReference type="PANTHER" id="PTHR23135:SF4">
    <property type="entry name" value="UDP-N-ACETYLMURAMOYL-L-ALANYL-D-GLUTAMATE--2,6-DIAMINOPIMELATE LIGASE MURE HOMOLOG, CHLOROPLASTIC"/>
    <property type="match status" value="1"/>
</dbReference>
<dbReference type="Gene3D" id="3.40.1390.10">
    <property type="entry name" value="MurE/MurF, N-terminal domain"/>
    <property type="match status" value="1"/>
</dbReference>
<evidence type="ECO:0000313" key="17">
    <source>
        <dbReference type="Proteomes" id="UP000000719"/>
    </source>
</evidence>
<keyword evidence="9 12" id="KW-0573">Peptidoglycan synthesis</keyword>
<dbReference type="GO" id="GO:0008360">
    <property type="term" value="P:regulation of cell shape"/>
    <property type="evidence" value="ECO:0007669"/>
    <property type="project" value="UniProtKB-KW"/>
</dbReference>
<dbReference type="GO" id="GO:0071555">
    <property type="term" value="P:cell wall organization"/>
    <property type="evidence" value="ECO:0007669"/>
    <property type="project" value="UniProtKB-KW"/>
</dbReference>
<dbReference type="Pfam" id="PF02875">
    <property type="entry name" value="Mur_ligase_C"/>
    <property type="match status" value="1"/>
</dbReference>
<dbReference type="InterPro" id="IPR018109">
    <property type="entry name" value="Folylpolyglutamate_synth_CS"/>
</dbReference>
<dbReference type="KEGG" id="hor:Hore_00700"/>
<dbReference type="PANTHER" id="PTHR23135">
    <property type="entry name" value="MUR LIGASE FAMILY MEMBER"/>
    <property type="match status" value="1"/>
</dbReference>
<dbReference type="NCBIfam" id="TIGR01085">
    <property type="entry name" value="murE"/>
    <property type="match status" value="1"/>
</dbReference>
<dbReference type="RefSeq" id="WP_012635030.1">
    <property type="nucleotide sequence ID" value="NC_011899.1"/>
</dbReference>
<evidence type="ECO:0000313" key="16">
    <source>
        <dbReference type="EMBL" id="ACL68831.1"/>
    </source>
</evidence>
<evidence type="ECO:0000256" key="1">
    <source>
        <dbReference type="ARBA" id="ARBA00004752"/>
    </source>
</evidence>
<evidence type="ECO:0000256" key="5">
    <source>
        <dbReference type="ARBA" id="ARBA00022618"/>
    </source>
</evidence>
<dbReference type="InterPro" id="IPR036565">
    <property type="entry name" value="Mur-like_cat_sf"/>
</dbReference>
<sequence>MVMERKEDLPAFTDITCDSREVKPGYAFVAITGFKNDGHNFIEEAINKGASVIFTEKEIKSRSGIPIVRVKDSRSILGKLAAEFYNYPSRKLKLIGVTGTNGKTTTTHLIYHLLNYKGKNSGLIGTVKVDTGKRTIPGNLTTPEPVTLQKYLDEMVKHNLNYACMEVSSHGIKLKRITGSQFAIKVGTNITVDHFDLHSDFSDYVQVKKSFLEDKNPHTLVLLNNDDHYLSSFGNIAKNQIGYGITTNTDITAENINYSGITTDFVYSLNKSIKTSQGNKIGPMKVPINLKIPGEHNIYNALVAITIGLYYGLTPEKIQDFFGQFRGIWRRFQVIYNKDFAIIDDCAHNPGSYGAVFKTVSQLKYKNLLIVNAIRGNRGAQINKGNAETIGKWLKKFHNYYLLTTNCNDVVKPIDKVSPEEEKVFLQALDKNNIKYSHLDQLKPALKNVLDKVTPDDIILLLGAHAMDEAGDMILEMIKE</sequence>
<dbReference type="Gene3D" id="3.40.1190.10">
    <property type="entry name" value="Mur-like, catalytic domain"/>
    <property type="match status" value="1"/>
</dbReference>
<dbReference type="eggNOG" id="COG0769">
    <property type="taxonomic scope" value="Bacteria"/>
</dbReference>
<protein>
    <submittedName>
        <fullName evidence="16">UDP-N-acetylmuramoyl-L-alanyl-D-glutamate--lysine ligase</fullName>
        <ecNumber evidence="16">6.3.2.7</ecNumber>
    </submittedName>
</protein>
<feature type="domain" description="Mur ligase N-terminal catalytic" evidence="13">
    <location>
        <begin position="14"/>
        <end position="85"/>
    </location>
</feature>
<dbReference type="Pfam" id="PF08245">
    <property type="entry name" value="Mur_ligase_M"/>
    <property type="match status" value="1"/>
</dbReference>
<keyword evidence="7" id="KW-0067">ATP-binding</keyword>
<dbReference type="InterPro" id="IPR005761">
    <property type="entry name" value="UDP-N-AcMur-Glu-dNH2Pim_ligase"/>
</dbReference>
<dbReference type="PROSITE" id="PS01011">
    <property type="entry name" value="FOLYLPOLYGLU_SYNT_1"/>
    <property type="match status" value="1"/>
</dbReference>
<dbReference type="GO" id="GO:0005524">
    <property type="term" value="F:ATP binding"/>
    <property type="evidence" value="ECO:0007669"/>
    <property type="project" value="UniProtKB-KW"/>
</dbReference>
<comment type="pathway">
    <text evidence="1 12">Cell wall biogenesis; peptidoglycan biosynthesis.</text>
</comment>
<evidence type="ECO:0000256" key="4">
    <source>
        <dbReference type="ARBA" id="ARBA00022598"/>
    </source>
</evidence>
<dbReference type="Gene3D" id="3.90.190.20">
    <property type="entry name" value="Mur ligase, C-terminal domain"/>
    <property type="match status" value="1"/>
</dbReference>
<accession>B8D077</accession>
<keyword evidence="3" id="KW-0963">Cytoplasm</keyword>
<dbReference type="EC" id="6.3.2.7" evidence="16"/>